<reference evidence="1 2" key="1">
    <citation type="journal article" date="2023" name="Sci. Data">
        <title>Genome assembly of the Korean intertidal mud-creeper Batillaria attramentaria.</title>
        <authorList>
            <person name="Patra A.K."/>
            <person name="Ho P.T."/>
            <person name="Jun S."/>
            <person name="Lee S.J."/>
            <person name="Kim Y."/>
            <person name="Won Y.J."/>
        </authorList>
    </citation>
    <scope>NUCLEOTIDE SEQUENCE [LARGE SCALE GENOMIC DNA]</scope>
    <source>
        <strain evidence="1">Wonlab-2016</strain>
    </source>
</reference>
<proteinExistence type="predicted"/>
<keyword evidence="2" id="KW-1185">Reference proteome</keyword>
<gene>
    <name evidence="1" type="ORF">BaRGS_00009919</name>
</gene>
<accession>A0ABD0LH13</accession>
<sequence>MRHAGTGAEDNGGGGWRRQQVDVGALVLTLGRRQHWGPAAPLAEGYFRWRPAHEKLPLGSSPCWEGLSRLTVLPA</sequence>
<name>A0ABD0LH13_9CAEN</name>
<protein>
    <submittedName>
        <fullName evidence="1">Uncharacterized protein</fullName>
    </submittedName>
</protein>
<dbReference type="EMBL" id="JACVVK020000048">
    <property type="protein sequence ID" value="KAK7498827.1"/>
    <property type="molecule type" value="Genomic_DNA"/>
</dbReference>
<dbReference type="Proteomes" id="UP001519460">
    <property type="component" value="Unassembled WGS sequence"/>
</dbReference>
<organism evidence="1 2">
    <name type="scientific">Batillaria attramentaria</name>
    <dbReference type="NCBI Taxonomy" id="370345"/>
    <lineage>
        <taxon>Eukaryota</taxon>
        <taxon>Metazoa</taxon>
        <taxon>Spiralia</taxon>
        <taxon>Lophotrochozoa</taxon>
        <taxon>Mollusca</taxon>
        <taxon>Gastropoda</taxon>
        <taxon>Caenogastropoda</taxon>
        <taxon>Sorbeoconcha</taxon>
        <taxon>Cerithioidea</taxon>
        <taxon>Batillariidae</taxon>
        <taxon>Batillaria</taxon>
    </lineage>
</organism>
<evidence type="ECO:0000313" key="2">
    <source>
        <dbReference type="Proteomes" id="UP001519460"/>
    </source>
</evidence>
<comment type="caution">
    <text evidence="1">The sequence shown here is derived from an EMBL/GenBank/DDBJ whole genome shotgun (WGS) entry which is preliminary data.</text>
</comment>
<dbReference type="AlphaFoldDB" id="A0ABD0LH13"/>
<evidence type="ECO:0000313" key="1">
    <source>
        <dbReference type="EMBL" id="KAK7498827.1"/>
    </source>
</evidence>